<dbReference type="InterPro" id="IPR000271">
    <property type="entry name" value="Ribosomal_bL34"/>
</dbReference>
<dbReference type="AlphaFoldDB" id="A0A833VPW7"/>
<organism evidence="4 5">
    <name type="scientific">Carex littledalei</name>
    <dbReference type="NCBI Taxonomy" id="544730"/>
    <lineage>
        <taxon>Eukaryota</taxon>
        <taxon>Viridiplantae</taxon>
        <taxon>Streptophyta</taxon>
        <taxon>Embryophyta</taxon>
        <taxon>Tracheophyta</taxon>
        <taxon>Spermatophyta</taxon>
        <taxon>Magnoliopsida</taxon>
        <taxon>Liliopsida</taxon>
        <taxon>Poales</taxon>
        <taxon>Cyperaceae</taxon>
        <taxon>Cyperoideae</taxon>
        <taxon>Cariceae</taxon>
        <taxon>Carex</taxon>
        <taxon>Carex subgen. Euthyceras</taxon>
    </lineage>
</organism>
<dbReference type="PANTHER" id="PTHR14503">
    <property type="entry name" value="MITOCHONDRIAL RIBOSOMAL PROTEIN 34 FAMILY MEMBER"/>
    <property type="match status" value="1"/>
</dbReference>
<dbReference type="OrthoDB" id="431691at2759"/>
<dbReference type="EMBL" id="SWLB01000013">
    <property type="protein sequence ID" value="KAF3330703.1"/>
    <property type="molecule type" value="Genomic_DNA"/>
</dbReference>
<dbReference type="Gene3D" id="1.10.287.3980">
    <property type="match status" value="1"/>
</dbReference>
<dbReference type="GO" id="GO:0003735">
    <property type="term" value="F:structural constituent of ribosome"/>
    <property type="evidence" value="ECO:0007669"/>
    <property type="project" value="InterPro"/>
</dbReference>
<evidence type="ECO:0000256" key="1">
    <source>
        <dbReference type="ARBA" id="ARBA00010111"/>
    </source>
</evidence>
<evidence type="ECO:0000313" key="5">
    <source>
        <dbReference type="Proteomes" id="UP000623129"/>
    </source>
</evidence>
<dbReference type="PANTHER" id="PTHR14503:SF4">
    <property type="entry name" value="LARGE RIBOSOMAL SUBUNIT PROTEIN BL34M"/>
    <property type="match status" value="1"/>
</dbReference>
<evidence type="ECO:0000256" key="2">
    <source>
        <dbReference type="ARBA" id="ARBA00022980"/>
    </source>
</evidence>
<evidence type="ECO:0000256" key="3">
    <source>
        <dbReference type="ARBA" id="ARBA00023274"/>
    </source>
</evidence>
<keyword evidence="2 4" id="KW-0689">Ribosomal protein</keyword>
<dbReference type="Pfam" id="PF00468">
    <property type="entry name" value="Ribosomal_L34"/>
    <property type="match status" value="1"/>
</dbReference>
<keyword evidence="3" id="KW-0687">Ribonucleoprotein</keyword>
<sequence>MALSLLSFPAAPPSTNFLVRSVRASATIRCSLSLSRASVALSPSSSFLSSASAELSSSFSGLSLGSTGVGHNKLNKDRNRLIQVRAGKASLACTKRWRSRKSLARVHGFLKRMMSPGGRKVLKRRRAKGRKVLCPKTHQRFGKRKIK</sequence>
<dbReference type="GO" id="GO:0005762">
    <property type="term" value="C:mitochondrial large ribosomal subunit"/>
    <property type="evidence" value="ECO:0007669"/>
    <property type="project" value="TreeGrafter"/>
</dbReference>
<keyword evidence="5" id="KW-1185">Reference proteome</keyword>
<comment type="caution">
    <text evidence="4">The sequence shown here is derived from an EMBL/GenBank/DDBJ whole genome shotgun (WGS) entry which is preliminary data.</text>
</comment>
<dbReference type="Proteomes" id="UP000623129">
    <property type="component" value="Unassembled WGS sequence"/>
</dbReference>
<evidence type="ECO:0000313" key="4">
    <source>
        <dbReference type="EMBL" id="KAF3330703.1"/>
    </source>
</evidence>
<protein>
    <submittedName>
        <fullName evidence="4">50S ribosomal protein L34</fullName>
    </submittedName>
</protein>
<comment type="similarity">
    <text evidence="1">Belongs to the bacterial ribosomal protein bL34 family.</text>
</comment>
<name>A0A833VPW7_9POAL</name>
<dbReference type="GO" id="GO:0006412">
    <property type="term" value="P:translation"/>
    <property type="evidence" value="ECO:0007669"/>
    <property type="project" value="InterPro"/>
</dbReference>
<gene>
    <name evidence="4" type="ORF">FCM35_KLT04057</name>
</gene>
<accession>A0A833VPW7</accession>
<dbReference type="HAMAP" id="MF_00391">
    <property type="entry name" value="Ribosomal_bL34"/>
    <property type="match status" value="1"/>
</dbReference>
<reference evidence="4" key="1">
    <citation type="submission" date="2020-01" db="EMBL/GenBank/DDBJ databases">
        <title>Genome sequence of Kobresia littledalei, the first chromosome-level genome in the family Cyperaceae.</title>
        <authorList>
            <person name="Qu G."/>
        </authorList>
    </citation>
    <scope>NUCLEOTIDE SEQUENCE</scope>
    <source>
        <strain evidence="4">C.B.Clarke</strain>
        <tissue evidence="4">Leaf</tissue>
    </source>
</reference>
<proteinExistence type="inferred from homology"/>